<feature type="signal peptide" evidence="2">
    <location>
        <begin position="1"/>
        <end position="20"/>
    </location>
</feature>
<dbReference type="AlphaFoldDB" id="A0A0K1Q5I2"/>
<evidence type="ECO:0000313" key="3">
    <source>
        <dbReference type="EMBL" id="AKV00993.1"/>
    </source>
</evidence>
<organism evidence="3 4">
    <name type="scientific">Labilithrix luteola</name>
    <dbReference type="NCBI Taxonomy" id="1391654"/>
    <lineage>
        <taxon>Bacteria</taxon>
        <taxon>Pseudomonadati</taxon>
        <taxon>Myxococcota</taxon>
        <taxon>Polyangia</taxon>
        <taxon>Polyangiales</taxon>
        <taxon>Labilitrichaceae</taxon>
        <taxon>Labilithrix</taxon>
    </lineage>
</organism>
<dbReference type="EMBL" id="CP012333">
    <property type="protein sequence ID" value="AKV00993.1"/>
    <property type="molecule type" value="Genomic_DNA"/>
</dbReference>
<proteinExistence type="predicted"/>
<dbReference type="PROSITE" id="PS51257">
    <property type="entry name" value="PROKAR_LIPOPROTEIN"/>
    <property type="match status" value="1"/>
</dbReference>
<protein>
    <recommendedName>
        <fullName evidence="5">Lipoprotein</fullName>
    </recommendedName>
</protein>
<gene>
    <name evidence="3" type="ORF">AKJ09_07656</name>
</gene>
<dbReference type="OrthoDB" id="5494414at2"/>
<dbReference type="RefSeq" id="WP_146652177.1">
    <property type="nucleotide sequence ID" value="NZ_CP012333.1"/>
</dbReference>
<name>A0A0K1Q5I2_9BACT</name>
<feature type="region of interest" description="Disordered" evidence="1">
    <location>
        <begin position="32"/>
        <end position="65"/>
    </location>
</feature>
<keyword evidence="2" id="KW-0732">Signal</keyword>
<evidence type="ECO:0000256" key="1">
    <source>
        <dbReference type="SAM" id="MobiDB-lite"/>
    </source>
</evidence>
<evidence type="ECO:0008006" key="5">
    <source>
        <dbReference type="Google" id="ProtNLM"/>
    </source>
</evidence>
<dbReference type="Proteomes" id="UP000064967">
    <property type="component" value="Chromosome"/>
</dbReference>
<reference evidence="3 4" key="1">
    <citation type="submission" date="2015-08" db="EMBL/GenBank/DDBJ databases">
        <authorList>
            <person name="Babu N.S."/>
            <person name="Beckwith C.J."/>
            <person name="Beseler K.G."/>
            <person name="Brison A."/>
            <person name="Carone J.V."/>
            <person name="Caskin T.P."/>
            <person name="Diamond M."/>
            <person name="Durham M.E."/>
            <person name="Foxe J.M."/>
            <person name="Go M."/>
            <person name="Henderson B.A."/>
            <person name="Jones I.B."/>
            <person name="McGettigan J.A."/>
            <person name="Micheletti S.J."/>
            <person name="Nasrallah M.E."/>
            <person name="Ortiz D."/>
            <person name="Piller C.R."/>
            <person name="Privatt S.R."/>
            <person name="Schneider S.L."/>
            <person name="Sharp S."/>
            <person name="Smith T.C."/>
            <person name="Stanton J.D."/>
            <person name="Ullery H.E."/>
            <person name="Wilson R.J."/>
            <person name="Serrano M.G."/>
            <person name="Buck G."/>
            <person name="Lee V."/>
            <person name="Wang Y."/>
            <person name="Carvalho R."/>
            <person name="Voegtly L."/>
            <person name="Shi R."/>
            <person name="Duckworth R."/>
            <person name="Johnson A."/>
            <person name="Loviza R."/>
            <person name="Walstead R."/>
            <person name="Shah Z."/>
            <person name="Kiflezghi M."/>
            <person name="Wade K."/>
            <person name="Ball S.L."/>
            <person name="Bradley K.W."/>
            <person name="Asai D.J."/>
            <person name="Bowman C.A."/>
            <person name="Russell D.A."/>
            <person name="Pope W.H."/>
            <person name="Jacobs-Sera D."/>
            <person name="Hendrix R.W."/>
            <person name="Hatfull G.F."/>
        </authorList>
    </citation>
    <scope>NUCLEOTIDE SEQUENCE [LARGE SCALE GENOMIC DNA]</scope>
    <source>
        <strain evidence="3 4">DSM 27648</strain>
    </source>
</reference>
<evidence type="ECO:0000313" key="4">
    <source>
        <dbReference type="Proteomes" id="UP000064967"/>
    </source>
</evidence>
<evidence type="ECO:0000256" key="2">
    <source>
        <dbReference type="SAM" id="SignalP"/>
    </source>
</evidence>
<feature type="chain" id="PRO_5005466841" description="Lipoprotein" evidence="2">
    <location>
        <begin position="21"/>
        <end position="391"/>
    </location>
</feature>
<keyword evidence="4" id="KW-1185">Reference proteome</keyword>
<feature type="region of interest" description="Disordered" evidence="1">
    <location>
        <begin position="108"/>
        <end position="128"/>
    </location>
</feature>
<accession>A0A0K1Q5I2</accession>
<sequence>MAISRFAFFAAAAIGSGVVACQLLVGVNDEGGATRGDAATNVGQKPVDEAGPTEPTCNPVHPPDRKADMGDGGGGPSYMFAVRSFLLGPHGQSAVGYDLDDRCTGDPTVTPSDSPCTPYAPLDTVTDKPHGLDNAFGKMLEDSPIDTDAGADPGAINLNKEVKGGRLSVLINLVDYNGEADDDYVTAAIATSHQLSSIGCDPDASISVDSGAKLSPQWDGCDTWSYAPGTPVIEGTGGVVVPADVWKGYVVDHTLVAPVETLSFNLGGKMFSLKDAVLTGQLEGSGSKLQLTHALFTGRVEASELVGFASRFELNGEIICEAPKNAGMLPVIKRRVCDARDIPLRKADDGKGQKCNAVSFALGFDAEQARMGREGPAPPDACPTLDTACAD</sequence>
<dbReference type="STRING" id="1391654.AKJ09_07656"/>
<feature type="region of interest" description="Disordered" evidence="1">
    <location>
        <begin position="371"/>
        <end position="391"/>
    </location>
</feature>
<dbReference type="KEGG" id="llu:AKJ09_07656"/>